<accession>A0ABY0FBF0</accession>
<dbReference type="EMBL" id="REGR01000010">
    <property type="protein sequence ID" value="RXZ43366.1"/>
    <property type="molecule type" value="Genomic_DNA"/>
</dbReference>
<evidence type="ECO:0000313" key="3">
    <source>
        <dbReference type="Proteomes" id="UP000290682"/>
    </source>
</evidence>
<organism evidence="2 3">
    <name type="scientific">Crenobacter cavernae</name>
    <dbReference type="NCBI Taxonomy" id="2290923"/>
    <lineage>
        <taxon>Bacteria</taxon>
        <taxon>Pseudomonadati</taxon>
        <taxon>Pseudomonadota</taxon>
        <taxon>Betaproteobacteria</taxon>
        <taxon>Neisseriales</taxon>
        <taxon>Neisseriaceae</taxon>
        <taxon>Crenobacter</taxon>
    </lineage>
</organism>
<evidence type="ECO:0000259" key="1">
    <source>
        <dbReference type="SMART" id="SM01126"/>
    </source>
</evidence>
<gene>
    <name evidence="2" type="ORF">EBB06_10325</name>
</gene>
<evidence type="ECO:0000313" key="2">
    <source>
        <dbReference type="EMBL" id="RXZ43366.1"/>
    </source>
</evidence>
<dbReference type="InterPro" id="IPR024445">
    <property type="entry name" value="Tnp_ISXO2-like"/>
</dbReference>
<comment type="caution">
    <text evidence="2">The sequence shown here is derived from an EMBL/GenBank/DDBJ whole genome shotgun (WGS) entry which is preliminary data.</text>
</comment>
<proteinExistence type="predicted"/>
<feature type="domain" description="ISXO2-like transposase" evidence="1">
    <location>
        <begin position="151"/>
        <end position="305"/>
    </location>
</feature>
<dbReference type="SMART" id="SM01126">
    <property type="entry name" value="DDE_Tnp_IS1595"/>
    <property type="match status" value="1"/>
</dbReference>
<protein>
    <submittedName>
        <fullName evidence="2">IS1595 family transposase</fullName>
    </submittedName>
</protein>
<dbReference type="NCBIfam" id="NF033547">
    <property type="entry name" value="transpos_IS1595"/>
    <property type="match status" value="1"/>
</dbReference>
<sequence>MPRYRTRAMRRKEFALLLDALSQLGLHQLKQVTEQATRLAGYQEAQALIAQRIEHTAACPHCSGTSFCRWGFTHAKEQRYRCRDCGKSFTGLTGTALCHIHDKRQLLANAQCMKDRLSVRAAAKQLGVHRNTAFRWRHLLMPSLERHQPAALEGVAEADEAFFRRSFKGCKRGMPRPAYRRATRARQRGISAEQIPVLTALCRGSRHSFIAVLPPLPNTASVSTALGPLVKPDTVLCADSAGLYKSLGKKLGITVWQIPSGSHRQGANHIQNVNALHSRIRGWFHPFKGVATKYLGKYLAWFRFFDHSPHPAKASRFLLDAIGVPT</sequence>
<name>A0ABY0FBF0_9NEIS</name>
<dbReference type="Pfam" id="PF12762">
    <property type="entry name" value="DDE_Tnp_IS1595"/>
    <property type="match status" value="1"/>
</dbReference>
<reference evidence="2 3" key="1">
    <citation type="submission" date="2018-10" db="EMBL/GenBank/DDBJ databases">
        <title>Draft genome of Fastidiocella sp. strain 375T, a bacterium isolated from a karstic cave dripping water.</title>
        <authorList>
            <person name="Coelho C."/>
            <person name="Verissimo A."/>
            <person name="Tiago I."/>
        </authorList>
    </citation>
    <scope>NUCLEOTIDE SEQUENCE [LARGE SCALE GENOMIC DNA]</scope>
    <source>
        <strain evidence="2 3">CAVE-375</strain>
    </source>
</reference>
<dbReference type="Pfam" id="PF13384">
    <property type="entry name" value="HTH_23"/>
    <property type="match status" value="1"/>
</dbReference>
<dbReference type="Proteomes" id="UP000290682">
    <property type="component" value="Unassembled WGS sequence"/>
</dbReference>
<keyword evidence="3" id="KW-1185">Reference proteome</keyword>